<evidence type="ECO:0000313" key="2">
    <source>
        <dbReference type="Proteomes" id="UP000077266"/>
    </source>
</evidence>
<evidence type="ECO:0008006" key="3">
    <source>
        <dbReference type="Google" id="ProtNLM"/>
    </source>
</evidence>
<reference evidence="1 2" key="1">
    <citation type="journal article" date="2016" name="Mol. Biol. Evol.">
        <title>Comparative Genomics of Early-Diverging Mushroom-Forming Fungi Provides Insights into the Origins of Lignocellulose Decay Capabilities.</title>
        <authorList>
            <person name="Nagy L.G."/>
            <person name="Riley R."/>
            <person name="Tritt A."/>
            <person name="Adam C."/>
            <person name="Daum C."/>
            <person name="Floudas D."/>
            <person name="Sun H."/>
            <person name="Yadav J.S."/>
            <person name="Pangilinan J."/>
            <person name="Larsson K.H."/>
            <person name="Matsuura K."/>
            <person name="Barry K."/>
            <person name="Labutti K."/>
            <person name="Kuo R."/>
            <person name="Ohm R.A."/>
            <person name="Bhattacharya S.S."/>
            <person name="Shirouzu T."/>
            <person name="Yoshinaga Y."/>
            <person name="Martin F.M."/>
            <person name="Grigoriev I.V."/>
            <person name="Hibbett D.S."/>
        </authorList>
    </citation>
    <scope>NUCLEOTIDE SEQUENCE [LARGE SCALE GENOMIC DNA]</scope>
    <source>
        <strain evidence="1 2">HHB12029</strain>
    </source>
</reference>
<dbReference type="Proteomes" id="UP000077266">
    <property type="component" value="Unassembled WGS sequence"/>
</dbReference>
<accession>A0A165HFG8</accession>
<dbReference type="InParanoid" id="A0A165HFG8"/>
<proteinExistence type="predicted"/>
<sequence>MKLRHLELEAHALPTSSSTLLPNLRILTLTLTHPHQLHEVYPNVERINIRNLAHLASSMHHGTLLAQLSTFFCRSRFPRLRAIRAMCLGETSTIMRLFWTRFGDQLMREGVVLEDIFGAHYDGEGRVHRTW</sequence>
<gene>
    <name evidence="1" type="ORF">EXIGLDRAFT_718828</name>
</gene>
<keyword evidence="2" id="KW-1185">Reference proteome</keyword>
<evidence type="ECO:0000313" key="1">
    <source>
        <dbReference type="EMBL" id="KZV91891.1"/>
    </source>
</evidence>
<dbReference type="EMBL" id="KV426018">
    <property type="protein sequence ID" value="KZV91891.1"/>
    <property type="molecule type" value="Genomic_DNA"/>
</dbReference>
<organism evidence="1 2">
    <name type="scientific">Exidia glandulosa HHB12029</name>
    <dbReference type="NCBI Taxonomy" id="1314781"/>
    <lineage>
        <taxon>Eukaryota</taxon>
        <taxon>Fungi</taxon>
        <taxon>Dikarya</taxon>
        <taxon>Basidiomycota</taxon>
        <taxon>Agaricomycotina</taxon>
        <taxon>Agaricomycetes</taxon>
        <taxon>Auriculariales</taxon>
        <taxon>Exidiaceae</taxon>
        <taxon>Exidia</taxon>
    </lineage>
</organism>
<dbReference type="AlphaFoldDB" id="A0A165HFG8"/>
<name>A0A165HFG8_EXIGL</name>
<protein>
    <recommendedName>
        <fullName evidence="3">F-box domain-containing protein</fullName>
    </recommendedName>
</protein>